<dbReference type="SUPFAM" id="SSF48452">
    <property type="entry name" value="TPR-like"/>
    <property type="match status" value="1"/>
</dbReference>
<dbReference type="Proteomes" id="UP000037029">
    <property type="component" value="Chromosome"/>
</dbReference>
<evidence type="ECO:0000256" key="4">
    <source>
        <dbReference type="ARBA" id="ARBA00023136"/>
    </source>
</evidence>
<evidence type="ECO:0000313" key="7">
    <source>
        <dbReference type="EMBL" id="ATP17592.1"/>
    </source>
</evidence>
<feature type="domain" description="Glycosyltransferase 2-like" evidence="6">
    <location>
        <begin position="384"/>
        <end position="544"/>
    </location>
</feature>
<dbReference type="SUPFAM" id="SSF53448">
    <property type="entry name" value="Nucleotide-diphospho-sugar transferases"/>
    <property type="match status" value="2"/>
</dbReference>
<evidence type="ECO:0000256" key="2">
    <source>
        <dbReference type="ARBA" id="ARBA00022676"/>
    </source>
</evidence>
<comment type="subcellular location">
    <subcellularLocation>
        <location evidence="1">Membrane</location>
    </subcellularLocation>
</comment>
<dbReference type="PROSITE" id="PS50005">
    <property type="entry name" value="TPR"/>
    <property type="match status" value="1"/>
</dbReference>
<dbReference type="CDD" id="cd04186">
    <property type="entry name" value="GT_2_like_c"/>
    <property type="match status" value="1"/>
</dbReference>
<evidence type="ECO:0000259" key="6">
    <source>
        <dbReference type="Pfam" id="PF00535"/>
    </source>
</evidence>
<evidence type="ECO:0000256" key="3">
    <source>
        <dbReference type="ARBA" id="ARBA00022679"/>
    </source>
</evidence>
<dbReference type="Pfam" id="PF13181">
    <property type="entry name" value="TPR_8"/>
    <property type="match status" value="1"/>
</dbReference>
<dbReference type="InterPro" id="IPR019734">
    <property type="entry name" value="TPR_rpt"/>
</dbReference>
<dbReference type="Gene3D" id="1.25.40.10">
    <property type="entry name" value="Tetratricopeptide repeat domain"/>
    <property type="match status" value="1"/>
</dbReference>
<reference evidence="7 8" key="1">
    <citation type="submission" date="2017-04" db="EMBL/GenBank/DDBJ databases">
        <title>Characterization, genome and methylation analysis of a phthalic acid esters degrading strain Sphingobium yanoikuyae SHJ.</title>
        <authorList>
            <person name="Feng L."/>
        </authorList>
    </citation>
    <scope>NUCLEOTIDE SEQUENCE [LARGE SCALE GENOMIC DNA]</scope>
    <source>
        <strain evidence="7 8">SHJ</strain>
    </source>
</reference>
<evidence type="ECO:0000313" key="8">
    <source>
        <dbReference type="Proteomes" id="UP000037029"/>
    </source>
</evidence>
<dbReference type="SMART" id="SM00028">
    <property type="entry name" value="TPR"/>
    <property type="match status" value="3"/>
</dbReference>
<proteinExistence type="predicted"/>
<dbReference type="GO" id="GO:0016757">
    <property type="term" value="F:glycosyltransferase activity"/>
    <property type="evidence" value="ECO:0007669"/>
    <property type="project" value="UniProtKB-KW"/>
</dbReference>
<dbReference type="PANTHER" id="PTHR43179:SF7">
    <property type="entry name" value="RHAMNOSYLTRANSFERASE WBBL"/>
    <property type="match status" value="1"/>
</dbReference>
<dbReference type="AlphaFoldDB" id="A0A0J9CU77"/>
<keyword evidence="2" id="KW-0328">Glycosyltransferase</keyword>
<dbReference type="Pfam" id="PF01697">
    <property type="entry name" value="Glyco_transf_92"/>
    <property type="match status" value="1"/>
</dbReference>
<dbReference type="GO" id="GO:0016020">
    <property type="term" value="C:membrane"/>
    <property type="evidence" value="ECO:0007669"/>
    <property type="project" value="UniProtKB-SubCell"/>
</dbReference>
<keyword evidence="4" id="KW-0472">Membrane</keyword>
<dbReference type="Gene3D" id="3.90.550.10">
    <property type="entry name" value="Spore Coat Polysaccharide Biosynthesis Protein SpsA, Chain A"/>
    <property type="match status" value="2"/>
</dbReference>
<dbReference type="EMBL" id="CP020925">
    <property type="protein sequence ID" value="ATP17592.1"/>
    <property type="molecule type" value="Genomic_DNA"/>
</dbReference>
<sequence length="1229" mass="138319">MMDRFKKFASLAKLTPQQRSAARAVRMAGNQARDERQWHKAQQHYSEYLNLRSDDFSIWVQLGHVCKEAGDLDAAESAYERARLINPADSDLLLNLGHLRKRQNLFEEAHLFFTQAANIDGNKAAVAELNGGWIPATPSLPIIQSSDERRSETEEALADLIKGAKFSMAPGLSLGEEPGLFQFSGMDPQIHFSFTDAIASSKVALLKIAFEKGEYFPSDFGTLFYDLGAGFQAGQMIMVPYSEGNICEVTLLLAAPALVRGLRWDPIEGAGAEIRLRHIHVEAISSLNALHAAVRCLEATQFADPDVADTLVSADEVCEGLAPFFTKDRLFEADYAVMQPFLTPWSGRHHAYSHWRHIYANPSENDYATMDRMIEEMPWRPRFSFVMPVYNTPPQLLCEVLDAMLEQNYPDFEICLADDCSPNAEVLQILEDYASRCPQVKFVRRKTNGHISLASNSAAKLATGDFIVLVDHDDLIPRYALFVVAAYLNRFPDARILFSDEDKISPSGIYFNPYFKSCFNQYLMYGHNMVSHLGVYQRALFEEVGGFYKGLEGSQDYDLTLRCIDQVDPHQIIHIPHVLYHWRQVPGSTSMAAEAKDYAAYAARNAINRQMQRQNLPLASVEGHAPGNHAIDVTHELDTSISIIIPTRNGIDVLDDCLRSIGKCDTVNTEVVIVDNDSDDPEALAYLGRVAKIHPTLNVRVLKAPGAFNFSAINNLAVENSTGDIICFLNNDTRILSKSWLIRARGLLAMEEVGMVGGRLLYPDNTIQHFGIVTGMSDHRVAGGVHLFEDGNGYGYFSKHRMMGEFTAVTAACMFVRRADFDAVGGFETDLAVAYNDIDLCLKIRAIGRRILCDPSILVEHKESKSRGSDTTPEKAERLEREAAWMRARWGEQLLEDPYYSPNLSLKRPDFSLAYPPRQAWPWQLTDDKPSIASGAIARAPRFFSAKKRNDQGFLAICAILKNEAINILEWIAYHRALGVEKFYLYNNNSTDNVDALLEPLIEIGLVDLIDWPIRPAQLEAYDDFVDRHRRNWTWTAFIDLDEFINPLEFDSITDWLQGFNEASAIAVQWMNFGPDGHNTPPDGLLIENYTTRLPDDHAMHGHVKTIVRTADYVKARSPHSMIVSGRIVDEHGEDIDQSVDYAILPVRKHRSICINHYYTRSRSEWAAKLNKGLADHRKDTTVSRNPAWLETYEREAIVPDVRIARFADATRLMLTELGLPAGPQLEKI</sequence>
<keyword evidence="5" id="KW-0802">TPR repeat</keyword>
<evidence type="ECO:0000256" key="1">
    <source>
        <dbReference type="ARBA" id="ARBA00004370"/>
    </source>
</evidence>
<gene>
    <name evidence="7" type="ORF">BV87_03765</name>
</gene>
<dbReference type="InterPro" id="IPR001173">
    <property type="entry name" value="Glyco_trans_2-like"/>
</dbReference>
<dbReference type="RefSeq" id="WP_048939255.1">
    <property type="nucleotide sequence ID" value="NZ_CP020925.1"/>
</dbReference>
<feature type="repeat" description="TPR" evidence="5">
    <location>
        <begin position="56"/>
        <end position="89"/>
    </location>
</feature>
<dbReference type="InterPro" id="IPR008166">
    <property type="entry name" value="Glyco_transf_92"/>
</dbReference>
<evidence type="ECO:0000256" key="5">
    <source>
        <dbReference type="PROSITE-ProRule" id="PRU00339"/>
    </source>
</evidence>
<organism evidence="7 8">
    <name type="scientific">Sphingobium yanoikuyae</name>
    <name type="common">Sphingomonas yanoikuyae</name>
    <dbReference type="NCBI Taxonomy" id="13690"/>
    <lineage>
        <taxon>Bacteria</taxon>
        <taxon>Pseudomonadati</taxon>
        <taxon>Pseudomonadota</taxon>
        <taxon>Alphaproteobacteria</taxon>
        <taxon>Sphingomonadales</taxon>
        <taxon>Sphingomonadaceae</taxon>
        <taxon>Sphingobium</taxon>
    </lineage>
</organism>
<feature type="domain" description="Glycosyltransferase 2-like" evidence="6">
    <location>
        <begin position="642"/>
        <end position="819"/>
    </location>
</feature>
<keyword evidence="3" id="KW-0808">Transferase</keyword>
<name>A0A0J9CU77_SPHYA</name>
<dbReference type="PANTHER" id="PTHR43179">
    <property type="entry name" value="RHAMNOSYLTRANSFERASE WBBL"/>
    <property type="match status" value="1"/>
</dbReference>
<protein>
    <recommendedName>
        <fullName evidence="6">Glycosyltransferase 2-like domain-containing protein</fullName>
    </recommendedName>
</protein>
<accession>A0A0J9CU77</accession>
<dbReference type="CDD" id="cd04184">
    <property type="entry name" value="GT2_RfbC_Mx_like"/>
    <property type="match status" value="1"/>
</dbReference>
<dbReference type="InterPro" id="IPR029044">
    <property type="entry name" value="Nucleotide-diphossugar_trans"/>
</dbReference>
<dbReference type="Pfam" id="PF00535">
    <property type="entry name" value="Glycos_transf_2"/>
    <property type="match status" value="2"/>
</dbReference>
<dbReference type="InterPro" id="IPR011990">
    <property type="entry name" value="TPR-like_helical_dom_sf"/>
</dbReference>